<proteinExistence type="predicted"/>
<accession>A0ACC0X423</accession>
<name>A0ACC0X423_9ROSI</name>
<dbReference type="EMBL" id="CM047750">
    <property type="protein sequence ID" value="KAJ0008466.1"/>
    <property type="molecule type" value="Genomic_DNA"/>
</dbReference>
<protein>
    <submittedName>
        <fullName evidence="1">Uncharacterized protein</fullName>
    </submittedName>
</protein>
<comment type="caution">
    <text evidence="1">The sequence shown here is derived from an EMBL/GenBank/DDBJ whole genome shotgun (WGS) entry which is preliminary data.</text>
</comment>
<organism evidence="1 2">
    <name type="scientific">Pistacia integerrima</name>
    <dbReference type="NCBI Taxonomy" id="434235"/>
    <lineage>
        <taxon>Eukaryota</taxon>
        <taxon>Viridiplantae</taxon>
        <taxon>Streptophyta</taxon>
        <taxon>Embryophyta</taxon>
        <taxon>Tracheophyta</taxon>
        <taxon>Spermatophyta</taxon>
        <taxon>Magnoliopsida</taxon>
        <taxon>eudicotyledons</taxon>
        <taxon>Gunneridae</taxon>
        <taxon>Pentapetalae</taxon>
        <taxon>rosids</taxon>
        <taxon>malvids</taxon>
        <taxon>Sapindales</taxon>
        <taxon>Anacardiaceae</taxon>
        <taxon>Pistacia</taxon>
    </lineage>
</organism>
<dbReference type="Proteomes" id="UP001163603">
    <property type="component" value="Chromosome 15"/>
</dbReference>
<evidence type="ECO:0000313" key="1">
    <source>
        <dbReference type="EMBL" id="KAJ0008466.1"/>
    </source>
</evidence>
<keyword evidence="2" id="KW-1185">Reference proteome</keyword>
<sequence length="132" mass="14289">MGERASLSIFVLSIVVCICLRSSRCFTEARGSSAKDRSGKSSHKFHILRKPSFCCASGRYVGCKSGDNKQTTAEASHPPVTIPKALGTDVFDMEKPVVFTYDDILFSTDGFSDSNLLGHGTYGSVYYGNLST</sequence>
<evidence type="ECO:0000313" key="2">
    <source>
        <dbReference type="Proteomes" id="UP001163603"/>
    </source>
</evidence>
<gene>
    <name evidence="1" type="ORF">Pint_29600</name>
</gene>
<reference evidence="2" key="1">
    <citation type="journal article" date="2023" name="G3 (Bethesda)">
        <title>Genome assembly and association tests identify interacting loci associated with vigor, precocity, and sex in interspecific pistachio rootstocks.</title>
        <authorList>
            <person name="Palmer W."/>
            <person name="Jacygrad E."/>
            <person name="Sagayaradj S."/>
            <person name="Cavanaugh K."/>
            <person name="Han R."/>
            <person name="Bertier L."/>
            <person name="Beede B."/>
            <person name="Kafkas S."/>
            <person name="Golino D."/>
            <person name="Preece J."/>
            <person name="Michelmore R."/>
        </authorList>
    </citation>
    <scope>NUCLEOTIDE SEQUENCE [LARGE SCALE GENOMIC DNA]</scope>
</reference>